<evidence type="ECO:0000259" key="1">
    <source>
        <dbReference type="PROSITE" id="PS51819"/>
    </source>
</evidence>
<dbReference type="SUPFAM" id="SSF54593">
    <property type="entry name" value="Glyoxalase/Bleomycin resistance protein/Dihydroxybiphenyl dioxygenase"/>
    <property type="match status" value="1"/>
</dbReference>
<feature type="domain" description="VOC" evidence="1">
    <location>
        <begin position="4"/>
        <end position="127"/>
    </location>
</feature>
<gene>
    <name evidence="2" type="ORF">AVDCRST_MAG77-1895</name>
</gene>
<organism evidence="2">
    <name type="scientific">uncultured Chloroflexota bacterium</name>
    <dbReference type="NCBI Taxonomy" id="166587"/>
    <lineage>
        <taxon>Bacteria</taxon>
        <taxon>Bacillati</taxon>
        <taxon>Chloroflexota</taxon>
        <taxon>environmental samples</taxon>
    </lineage>
</organism>
<dbReference type="PANTHER" id="PTHR36503:SF1">
    <property type="entry name" value="BLR2520 PROTEIN"/>
    <property type="match status" value="1"/>
</dbReference>
<dbReference type="Gene3D" id="3.10.180.10">
    <property type="entry name" value="2,3-Dihydroxybiphenyl 1,2-Dioxygenase, domain 1"/>
    <property type="match status" value="1"/>
</dbReference>
<keyword evidence="2" id="KW-0456">Lyase</keyword>
<dbReference type="EMBL" id="CADCTC010000115">
    <property type="protein sequence ID" value="CAA9245967.1"/>
    <property type="molecule type" value="Genomic_DNA"/>
</dbReference>
<reference evidence="2" key="1">
    <citation type="submission" date="2020-02" db="EMBL/GenBank/DDBJ databases">
        <authorList>
            <person name="Meier V. D."/>
        </authorList>
    </citation>
    <scope>NUCLEOTIDE SEQUENCE</scope>
    <source>
        <strain evidence="2">AVDCRST_MAG77</strain>
    </source>
</reference>
<dbReference type="GO" id="GO:0004462">
    <property type="term" value="F:lactoylglutathione lyase activity"/>
    <property type="evidence" value="ECO:0007669"/>
    <property type="project" value="UniProtKB-EC"/>
</dbReference>
<sequence>MEPRISFVTLGVRDFERARRFYRDGLGWPLSSGSNDEVAFFRTGGAILALWSRELLAADANVSSEGSGFPGFALAHNVPNKEDVDAVLARAAAAGATILKPGSDAVWGGYTGYFADPDGFPWEVAWNPHFPLGPDGAVQLPG</sequence>
<proteinExistence type="predicted"/>
<protein>
    <submittedName>
        <fullName evidence="2">Lactoylglutathione lyase</fullName>
        <ecNumber evidence="2">4.4.1.5</ecNumber>
    </submittedName>
</protein>
<dbReference type="EC" id="4.4.1.5" evidence="2"/>
<dbReference type="InterPro" id="IPR004360">
    <property type="entry name" value="Glyas_Fos-R_dOase_dom"/>
</dbReference>
<name>A0A6J4IAW7_9CHLR</name>
<dbReference type="PANTHER" id="PTHR36503">
    <property type="entry name" value="BLR2520 PROTEIN"/>
    <property type="match status" value="1"/>
</dbReference>
<dbReference type="InterPro" id="IPR037523">
    <property type="entry name" value="VOC_core"/>
</dbReference>
<dbReference type="AlphaFoldDB" id="A0A6J4IAW7"/>
<accession>A0A6J4IAW7</accession>
<dbReference type="InterPro" id="IPR029068">
    <property type="entry name" value="Glyas_Bleomycin-R_OHBP_Dase"/>
</dbReference>
<dbReference type="Pfam" id="PF00903">
    <property type="entry name" value="Glyoxalase"/>
    <property type="match status" value="1"/>
</dbReference>
<evidence type="ECO:0000313" key="2">
    <source>
        <dbReference type="EMBL" id="CAA9245967.1"/>
    </source>
</evidence>
<dbReference type="PROSITE" id="PS51819">
    <property type="entry name" value="VOC"/>
    <property type="match status" value="1"/>
</dbReference>